<comment type="subcellular location">
    <subcellularLocation>
        <location evidence="5">Bacterial microcompartment</location>
    </subcellularLocation>
</comment>
<proteinExistence type="inferred from homology"/>
<dbReference type="InterPro" id="IPR042255">
    <property type="entry name" value="EutC_N"/>
</dbReference>
<feature type="binding site" evidence="5">
    <location>
        <position position="217"/>
    </location>
    <ligand>
        <name>adenosylcob(III)alamin</name>
        <dbReference type="ChEBI" id="CHEBI:18408"/>
    </ligand>
</feature>
<evidence type="ECO:0000256" key="2">
    <source>
        <dbReference type="ARBA" id="ARBA00023239"/>
    </source>
</evidence>
<dbReference type="EMBL" id="JAUHTR010000013">
    <property type="protein sequence ID" value="MDN4526635.1"/>
    <property type="molecule type" value="Genomic_DNA"/>
</dbReference>
<dbReference type="RefSeq" id="WP_301167656.1">
    <property type="nucleotide sequence ID" value="NZ_JAUHTR010000013.1"/>
</dbReference>
<accession>A0ABT8I0T4</accession>
<dbReference type="NCBIfam" id="NF003971">
    <property type="entry name" value="PRK05465.1"/>
    <property type="match status" value="1"/>
</dbReference>
<dbReference type="HAMAP" id="MF_00601">
    <property type="entry name" value="EutC"/>
    <property type="match status" value="1"/>
</dbReference>
<organism evidence="6 7">
    <name type="scientific">Fictibacillus fluitans</name>
    <dbReference type="NCBI Taxonomy" id="3058422"/>
    <lineage>
        <taxon>Bacteria</taxon>
        <taxon>Bacillati</taxon>
        <taxon>Bacillota</taxon>
        <taxon>Bacilli</taxon>
        <taxon>Bacillales</taxon>
        <taxon>Fictibacillaceae</taxon>
        <taxon>Fictibacillus</taxon>
    </lineage>
</organism>
<evidence type="ECO:0000313" key="7">
    <source>
        <dbReference type="Proteomes" id="UP001172721"/>
    </source>
</evidence>
<dbReference type="PANTHER" id="PTHR39330:SF1">
    <property type="entry name" value="ETHANOLAMINE AMMONIA-LYASE SMALL SUBUNIT"/>
    <property type="match status" value="1"/>
</dbReference>
<comment type="similarity">
    <text evidence="5">Belongs to the EutC family.</text>
</comment>
<dbReference type="EC" id="4.3.1.7" evidence="5"/>
<evidence type="ECO:0000313" key="6">
    <source>
        <dbReference type="EMBL" id="MDN4526635.1"/>
    </source>
</evidence>
<comment type="subunit">
    <text evidence="5">The basic unit is a heterodimer which dimerizes to form tetramers. The heterotetramers trimerize; 6 large subunits form a core ring with 6 small subunits projecting outwards.</text>
</comment>
<name>A0ABT8I0T4_9BACL</name>
<evidence type="ECO:0000256" key="5">
    <source>
        <dbReference type="HAMAP-Rule" id="MF_00601"/>
    </source>
</evidence>
<dbReference type="Proteomes" id="UP001172721">
    <property type="component" value="Unassembled WGS sequence"/>
</dbReference>
<dbReference type="InterPro" id="IPR009246">
    <property type="entry name" value="EutC"/>
</dbReference>
<dbReference type="InterPro" id="IPR042251">
    <property type="entry name" value="EutC_C"/>
</dbReference>
<evidence type="ECO:0000256" key="3">
    <source>
        <dbReference type="ARBA" id="ARBA00023285"/>
    </source>
</evidence>
<feature type="binding site" evidence="5">
    <location>
        <position position="238"/>
    </location>
    <ligand>
        <name>adenosylcob(III)alamin</name>
        <dbReference type="ChEBI" id="CHEBI:18408"/>
    </ligand>
</feature>
<keyword evidence="1 5" id="KW-0846">Cobalamin</keyword>
<dbReference type="PANTHER" id="PTHR39330">
    <property type="entry name" value="ETHANOLAMINE AMMONIA-LYASE LIGHT CHAIN"/>
    <property type="match status" value="1"/>
</dbReference>
<evidence type="ECO:0000256" key="4">
    <source>
        <dbReference type="ARBA" id="ARBA00024446"/>
    </source>
</evidence>
<comment type="cofactor">
    <cofactor evidence="5">
        <name>adenosylcob(III)alamin</name>
        <dbReference type="ChEBI" id="CHEBI:18408"/>
    </cofactor>
    <text evidence="5">Binds between the large and small subunits.</text>
</comment>
<comment type="function">
    <text evidence="5">Catalyzes the deamination of various vicinal amino-alcohols to oxo compounds. Allows this organism to utilize ethanolamine as the sole source of nitrogen and carbon in the presence of external vitamin B12.</text>
</comment>
<dbReference type="GO" id="GO:0008851">
    <property type="term" value="F:ethanolamine ammonia-lyase activity"/>
    <property type="evidence" value="ECO:0007669"/>
    <property type="project" value="UniProtKB-EC"/>
</dbReference>
<keyword evidence="4 5" id="KW-1283">Bacterial microcompartment</keyword>
<keyword evidence="3 5" id="KW-0170">Cobalt</keyword>
<comment type="catalytic activity">
    <reaction evidence="5">
        <text>ethanolamine = acetaldehyde + NH4(+)</text>
        <dbReference type="Rhea" id="RHEA:15313"/>
        <dbReference type="ChEBI" id="CHEBI:15343"/>
        <dbReference type="ChEBI" id="CHEBI:28938"/>
        <dbReference type="ChEBI" id="CHEBI:57603"/>
        <dbReference type="EC" id="4.3.1.7"/>
    </reaction>
</comment>
<reference evidence="6" key="1">
    <citation type="submission" date="2023-07" db="EMBL/GenBank/DDBJ databases">
        <title>Fictibacillus sp. isolated from freshwater pond.</title>
        <authorList>
            <person name="Kirdat K."/>
            <person name="Bhat A."/>
            <person name="Mourya A."/>
            <person name="Yadav A."/>
        </authorList>
    </citation>
    <scope>NUCLEOTIDE SEQUENCE</scope>
    <source>
        <strain evidence="6">NE201</strain>
    </source>
</reference>
<keyword evidence="7" id="KW-1185">Reference proteome</keyword>
<dbReference type="Pfam" id="PF05985">
    <property type="entry name" value="EutC"/>
    <property type="match status" value="1"/>
</dbReference>
<evidence type="ECO:0000256" key="1">
    <source>
        <dbReference type="ARBA" id="ARBA00022628"/>
    </source>
</evidence>
<dbReference type="Gene3D" id="1.10.30.40">
    <property type="entry name" value="Ethanolamine ammonia-lyase light chain (EutC), N-terminal domain"/>
    <property type="match status" value="1"/>
</dbReference>
<gene>
    <name evidence="5 6" type="primary">eutC</name>
    <name evidence="6" type="ORF">QYB97_19295</name>
</gene>
<comment type="pathway">
    <text evidence="5">Amine and polyamine degradation; ethanolamine degradation.</text>
</comment>
<sequence length="307" mass="34207">MNASDVEKVTELILKELNSQHNVSREPEKPTGSMVKFHKNLNTIPDFKRTPDLKEKKVRNHMEDFSSVDHPTNQEYLTEQIKKTPARIGVGRAGVRPKTNALLKFRLDHAAAVDSVYGKVSDELLNRMNWFSVQTMVEDQEVYIRRPDLGRKLNDEAKKQIAAKCKKNPEVQIVISDGLSFEAVEKNAEDVFLSLQQALTQLGYEQGTPFFVKNGRVAIMDDIGEALNPEVVVLLIGERPGLISAESLSAYLCYKPRKGTIEADRMVISNIHAGGIPPAEAGAYLGNVVKKILDNKASGISLVKREK</sequence>
<comment type="caution">
    <text evidence="6">The sequence shown here is derived from an EMBL/GenBank/DDBJ whole genome shotgun (WGS) entry which is preliminary data.</text>
</comment>
<keyword evidence="2 5" id="KW-0456">Lyase</keyword>
<dbReference type="Gene3D" id="3.40.50.11240">
    <property type="entry name" value="Ethanolamine ammonia-lyase light chain (EutC)"/>
    <property type="match status" value="1"/>
</dbReference>
<protein>
    <recommendedName>
        <fullName evidence="5">Ethanolamine ammonia-lyase small subunit</fullName>
        <shortName evidence="5">EAL small subunit</shortName>
        <ecNumber evidence="5">4.3.1.7</ecNumber>
    </recommendedName>
</protein>